<feature type="compositionally biased region" description="Polar residues" evidence="1">
    <location>
        <begin position="1"/>
        <end position="11"/>
    </location>
</feature>
<reference evidence="3" key="1">
    <citation type="submission" date="2013-09" db="EMBL/GenBank/DDBJ databases">
        <title>Corchorus olitorius genome sequencing.</title>
        <authorList>
            <person name="Alam M."/>
            <person name="Haque M.S."/>
            <person name="Islam M.S."/>
            <person name="Emdad E.M."/>
            <person name="Islam M.M."/>
            <person name="Ahmed B."/>
            <person name="Halim A."/>
            <person name="Hossen Q.M.M."/>
            <person name="Hossain M.Z."/>
            <person name="Ahmed R."/>
            <person name="Khan M.M."/>
            <person name="Islam R."/>
            <person name="Rashid M.M."/>
            <person name="Khan S.A."/>
            <person name="Rahman M.S."/>
            <person name="Alam M."/>
            <person name="Yahiya A.S."/>
            <person name="Khan M.S."/>
            <person name="Azam M.S."/>
            <person name="Haque T."/>
            <person name="Lashkar M.Z.H."/>
            <person name="Akhand A.I."/>
            <person name="Morshed G."/>
            <person name="Roy S."/>
            <person name="Uddin K.S."/>
            <person name="Rabeya T."/>
            <person name="Hossain A.S."/>
            <person name="Chowdhury A."/>
            <person name="Snigdha A.R."/>
            <person name="Mortoza M.S."/>
            <person name="Matin S.A."/>
            <person name="Hoque S.M.E."/>
            <person name="Islam M.K."/>
            <person name="Roy D.K."/>
            <person name="Haider R."/>
            <person name="Moosa M.M."/>
            <person name="Elias S.M."/>
            <person name="Hasan A.M."/>
            <person name="Jahan S."/>
            <person name="Shafiuddin M."/>
            <person name="Mahmood N."/>
            <person name="Shommy N.S."/>
        </authorList>
    </citation>
    <scope>NUCLEOTIDE SEQUENCE [LARGE SCALE GENOMIC DNA]</scope>
    <source>
        <strain evidence="3">cv. O-4</strain>
    </source>
</reference>
<protein>
    <submittedName>
        <fullName evidence="2">Uncharacterized protein</fullName>
    </submittedName>
</protein>
<name>A0A1R3GMR9_9ROSI</name>
<dbReference type="AlphaFoldDB" id="A0A1R3GMR9"/>
<keyword evidence="3" id="KW-1185">Reference proteome</keyword>
<evidence type="ECO:0000313" key="2">
    <source>
        <dbReference type="EMBL" id="OMO59362.1"/>
    </source>
</evidence>
<accession>A0A1R3GMR9</accession>
<dbReference type="EMBL" id="AWUE01022186">
    <property type="protein sequence ID" value="OMO59362.1"/>
    <property type="molecule type" value="Genomic_DNA"/>
</dbReference>
<organism evidence="2 3">
    <name type="scientific">Corchorus olitorius</name>
    <dbReference type="NCBI Taxonomy" id="93759"/>
    <lineage>
        <taxon>Eukaryota</taxon>
        <taxon>Viridiplantae</taxon>
        <taxon>Streptophyta</taxon>
        <taxon>Embryophyta</taxon>
        <taxon>Tracheophyta</taxon>
        <taxon>Spermatophyta</taxon>
        <taxon>Magnoliopsida</taxon>
        <taxon>eudicotyledons</taxon>
        <taxon>Gunneridae</taxon>
        <taxon>Pentapetalae</taxon>
        <taxon>rosids</taxon>
        <taxon>malvids</taxon>
        <taxon>Malvales</taxon>
        <taxon>Malvaceae</taxon>
        <taxon>Grewioideae</taxon>
        <taxon>Apeibeae</taxon>
        <taxon>Corchorus</taxon>
    </lineage>
</organism>
<evidence type="ECO:0000256" key="1">
    <source>
        <dbReference type="SAM" id="MobiDB-lite"/>
    </source>
</evidence>
<proteinExistence type="predicted"/>
<dbReference type="Proteomes" id="UP000187203">
    <property type="component" value="Unassembled WGS sequence"/>
</dbReference>
<feature type="region of interest" description="Disordered" evidence="1">
    <location>
        <begin position="1"/>
        <end position="42"/>
    </location>
</feature>
<sequence>MAYFSSSNQGNPIAKALSRRGNRPADIPPEPVSSITWQDFPN</sequence>
<feature type="compositionally biased region" description="Polar residues" evidence="1">
    <location>
        <begin position="33"/>
        <end position="42"/>
    </location>
</feature>
<evidence type="ECO:0000313" key="3">
    <source>
        <dbReference type="Proteomes" id="UP000187203"/>
    </source>
</evidence>
<comment type="caution">
    <text evidence="2">The sequence shown here is derived from an EMBL/GenBank/DDBJ whole genome shotgun (WGS) entry which is preliminary data.</text>
</comment>
<gene>
    <name evidence="2" type="ORF">COLO4_34238</name>
</gene>